<gene>
    <name evidence="5" type="ORF">MOZ64_11280</name>
</gene>
<evidence type="ECO:0000259" key="4">
    <source>
        <dbReference type="SMART" id="SM00861"/>
    </source>
</evidence>
<dbReference type="Pfam" id="PF02780">
    <property type="entry name" value="Transketolase_C"/>
    <property type="match status" value="1"/>
</dbReference>
<protein>
    <submittedName>
        <fullName evidence="5">Transketolase family protein</fullName>
    </submittedName>
</protein>
<dbReference type="InterPro" id="IPR005475">
    <property type="entry name" value="Transketolase-like_Pyr-bd"/>
</dbReference>
<comment type="caution">
    <text evidence="5">The sequence shown here is derived from an EMBL/GenBank/DDBJ whole genome shotgun (WGS) entry which is preliminary data.</text>
</comment>
<accession>A0ABU4WPC2</accession>
<feature type="domain" description="Transketolase-like pyrimidine-binding" evidence="4">
    <location>
        <begin position="4"/>
        <end position="170"/>
    </location>
</feature>
<dbReference type="InterPro" id="IPR029061">
    <property type="entry name" value="THDP-binding"/>
</dbReference>
<evidence type="ECO:0000256" key="3">
    <source>
        <dbReference type="ARBA" id="ARBA00023052"/>
    </source>
</evidence>
<keyword evidence="2" id="KW-0808">Transferase</keyword>
<dbReference type="SMART" id="SM00861">
    <property type="entry name" value="Transket_pyr"/>
    <property type="match status" value="1"/>
</dbReference>
<dbReference type="InterPro" id="IPR020826">
    <property type="entry name" value="Transketolase_BS"/>
</dbReference>
<dbReference type="InterPro" id="IPR033248">
    <property type="entry name" value="Transketolase_C"/>
</dbReference>
<dbReference type="PROSITE" id="PS00802">
    <property type="entry name" value="TRANSKETOLASE_2"/>
    <property type="match status" value="1"/>
</dbReference>
<dbReference type="SUPFAM" id="SSF52518">
    <property type="entry name" value="Thiamin diphosphate-binding fold (THDP-binding)"/>
    <property type="match status" value="1"/>
</dbReference>
<proteinExistence type="predicted"/>
<dbReference type="Gene3D" id="3.40.50.970">
    <property type="match status" value="1"/>
</dbReference>
<dbReference type="PANTHER" id="PTHR43825:SF1">
    <property type="entry name" value="TRANSKETOLASE-LIKE PYRIMIDINE-BINDING DOMAIN-CONTAINING PROTEIN"/>
    <property type="match status" value="1"/>
</dbReference>
<comment type="cofactor">
    <cofactor evidence="1">
        <name>thiamine diphosphate</name>
        <dbReference type="ChEBI" id="CHEBI:58937"/>
    </cofactor>
</comment>
<dbReference type="RefSeq" id="WP_320326659.1">
    <property type="nucleotide sequence ID" value="NZ_JALBUS010000028.1"/>
</dbReference>
<organism evidence="5 6">
    <name type="scientific">Absicoccus intestinalis</name>
    <dbReference type="NCBI Taxonomy" id="2926319"/>
    <lineage>
        <taxon>Bacteria</taxon>
        <taxon>Bacillati</taxon>
        <taxon>Bacillota</taxon>
        <taxon>Erysipelotrichia</taxon>
        <taxon>Erysipelotrichales</taxon>
        <taxon>Erysipelotrichaceae</taxon>
        <taxon>Absicoccus</taxon>
    </lineage>
</organism>
<keyword evidence="6" id="KW-1185">Reference proteome</keyword>
<dbReference type="InterPro" id="IPR051157">
    <property type="entry name" value="PDH/Transketolase"/>
</dbReference>
<evidence type="ECO:0000313" key="5">
    <source>
        <dbReference type="EMBL" id="MDX8418416.1"/>
    </source>
</evidence>
<reference evidence="5 6" key="1">
    <citation type="submission" date="2022-03" db="EMBL/GenBank/DDBJ databases">
        <title>Novel taxa within the pig intestine.</title>
        <authorList>
            <person name="Wylensek D."/>
            <person name="Bishof K."/>
            <person name="Afrizal A."/>
            <person name="Clavel T."/>
        </authorList>
    </citation>
    <scope>NUCLEOTIDE SEQUENCE [LARGE SCALE GENOMIC DNA]</scope>
    <source>
        <strain evidence="5 6">Cla-KB-P134</strain>
    </source>
</reference>
<dbReference type="Pfam" id="PF02779">
    <property type="entry name" value="Transket_pyr"/>
    <property type="match status" value="1"/>
</dbReference>
<dbReference type="SUPFAM" id="SSF52922">
    <property type="entry name" value="TK C-terminal domain-like"/>
    <property type="match status" value="1"/>
</dbReference>
<evidence type="ECO:0000313" key="6">
    <source>
        <dbReference type="Proteomes" id="UP001285244"/>
    </source>
</evidence>
<dbReference type="CDD" id="cd07033">
    <property type="entry name" value="TPP_PYR_DXS_TK_like"/>
    <property type="match status" value="1"/>
</dbReference>
<name>A0ABU4WPC2_9FIRM</name>
<dbReference type="InterPro" id="IPR009014">
    <property type="entry name" value="Transketo_C/PFOR_II"/>
</dbReference>
<dbReference type="Proteomes" id="UP001285244">
    <property type="component" value="Unassembled WGS sequence"/>
</dbReference>
<evidence type="ECO:0000256" key="2">
    <source>
        <dbReference type="ARBA" id="ARBA00022679"/>
    </source>
</evidence>
<sequence length="307" mass="32585">MAKQATRAAYGEAIAELVQENKNVVVLDADLAGSTKSGEAKKVCPERHFDMGIAEGNMMAVAAGLAASGKIAYASTFAVFATGRAYDQVRNSICYPNLNVKICATHAGITVGEDGASHQALEDIALMRAIPNMHVFQPCDGPEAKAIVKAVADIDGPCYVRLGRLAVESVNDPETYTYEYGKGVVMQKGEKVAIVATGMMVQEALEAAKALDFDPTVVNINTIKPIDADLIKELAKTHDAIVTVEEHNVIGGLGGAVAEVLASETDRCPQYMMGVQDTFGQSGTPAELLDHYGLNAKHIKEFVEGIK</sequence>
<evidence type="ECO:0000256" key="1">
    <source>
        <dbReference type="ARBA" id="ARBA00001964"/>
    </source>
</evidence>
<keyword evidence="3" id="KW-0786">Thiamine pyrophosphate</keyword>
<dbReference type="EMBL" id="JALBUS010000028">
    <property type="protein sequence ID" value="MDX8418416.1"/>
    <property type="molecule type" value="Genomic_DNA"/>
</dbReference>
<dbReference type="PANTHER" id="PTHR43825">
    <property type="entry name" value="PYRUVATE DEHYDROGENASE E1 COMPONENT"/>
    <property type="match status" value="1"/>
</dbReference>
<dbReference type="Gene3D" id="3.40.50.920">
    <property type="match status" value="1"/>
</dbReference>